<dbReference type="Proteomes" id="UP000008068">
    <property type="component" value="Unassembled WGS sequence"/>
</dbReference>
<dbReference type="AlphaFoldDB" id="G0MDD5"/>
<feature type="compositionally biased region" description="Polar residues" evidence="1">
    <location>
        <begin position="1"/>
        <end position="20"/>
    </location>
</feature>
<feature type="region of interest" description="Disordered" evidence="1">
    <location>
        <begin position="113"/>
        <end position="132"/>
    </location>
</feature>
<dbReference type="InParanoid" id="G0MDD5"/>
<organism evidence="3">
    <name type="scientific">Caenorhabditis brenneri</name>
    <name type="common">Nematode worm</name>
    <dbReference type="NCBI Taxonomy" id="135651"/>
    <lineage>
        <taxon>Eukaryota</taxon>
        <taxon>Metazoa</taxon>
        <taxon>Ecdysozoa</taxon>
        <taxon>Nematoda</taxon>
        <taxon>Chromadorea</taxon>
        <taxon>Rhabditida</taxon>
        <taxon>Rhabditina</taxon>
        <taxon>Rhabditomorpha</taxon>
        <taxon>Rhabditoidea</taxon>
        <taxon>Rhabditidae</taxon>
        <taxon>Peloderinae</taxon>
        <taxon>Caenorhabditis</taxon>
    </lineage>
</organism>
<evidence type="ECO:0000313" key="2">
    <source>
        <dbReference type="EMBL" id="EGT49827.1"/>
    </source>
</evidence>
<keyword evidence="3" id="KW-1185">Reference proteome</keyword>
<proteinExistence type="predicted"/>
<name>G0MDD5_CAEBE</name>
<feature type="compositionally biased region" description="Basic and acidic residues" evidence="1">
    <location>
        <begin position="118"/>
        <end position="130"/>
    </location>
</feature>
<evidence type="ECO:0000256" key="1">
    <source>
        <dbReference type="SAM" id="MobiDB-lite"/>
    </source>
</evidence>
<evidence type="ECO:0000313" key="3">
    <source>
        <dbReference type="Proteomes" id="UP000008068"/>
    </source>
</evidence>
<sequence length="184" mass="21283">MTPNSENTSTPSISNRTTSSNKEHTSFEALNQFEYLELYEITLEKLWELYEGPENELRSLLLDKFSKKLSKHEIVKSAIDAEEMDENSEPAEKDRSAVECKIARDRCLAQNPVPKTMFHPEPKSGKRPPTEEISPLATATEYVHRKKVNVSALRQILIDVEMENRSRAKEMLFPHKRIDLTFLY</sequence>
<dbReference type="EMBL" id="GL379790">
    <property type="protein sequence ID" value="EGT49827.1"/>
    <property type="molecule type" value="Genomic_DNA"/>
</dbReference>
<feature type="region of interest" description="Disordered" evidence="1">
    <location>
        <begin position="1"/>
        <end position="25"/>
    </location>
</feature>
<accession>G0MDD5</accession>
<protein>
    <submittedName>
        <fullName evidence="2">Uncharacterized protein</fullName>
    </submittedName>
</protein>
<reference evidence="3" key="1">
    <citation type="submission" date="2011-07" db="EMBL/GenBank/DDBJ databases">
        <authorList>
            <consortium name="Caenorhabditis brenneri Sequencing and Analysis Consortium"/>
            <person name="Wilson R.K."/>
        </authorList>
    </citation>
    <scope>NUCLEOTIDE SEQUENCE [LARGE SCALE GENOMIC DNA]</scope>
    <source>
        <strain evidence="3">PB2801</strain>
    </source>
</reference>
<gene>
    <name evidence="2" type="ORF">CAEBREN_09376</name>
</gene>
<dbReference type="HOGENOM" id="CLU_1469484_0_0_1"/>